<gene>
    <name evidence="2" type="ORF">BTM25_04250</name>
</gene>
<keyword evidence="2" id="KW-0378">Hydrolase</keyword>
<comment type="caution">
    <text evidence="2">The sequence shown here is derived from an EMBL/GenBank/DDBJ whole genome shotgun (WGS) entry which is preliminary data.</text>
</comment>
<dbReference type="Pfam" id="PF03819">
    <property type="entry name" value="MazG"/>
    <property type="match status" value="1"/>
</dbReference>
<evidence type="ECO:0000313" key="3">
    <source>
        <dbReference type="Proteomes" id="UP000242367"/>
    </source>
</evidence>
<dbReference type="Proteomes" id="UP000242367">
    <property type="component" value="Unassembled WGS sequence"/>
</dbReference>
<organism evidence="2 3">
    <name type="scientific">Actinomadura rubteroloni</name>
    <dbReference type="NCBI Taxonomy" id="1926885"/>
    <lineage>
        <taxon>Bacteria</taxon>
        <taxon>Bacillati</taxon>
        <taxon>Actinomycetota</taxon>
        <taxon>Actinomycetes</taxon>
        <taxon>Streptosporangiales</taxon>
        <taxon>Thermomonosporaceae</taxon>
        <taxon>Actinomadura</taxon>
    </lineage>
</organism>
<protein>
    <submittedName>
        <fullName evidence="2">MazG nucleotide pyrophosphohydrolase domain protein</fullName>
    </submittedName>
</protein>
<accession>A0A2P4ULW3</accession>
<keyword evidence="3" id="KW-1185">Reference proteome</keyword>
<feature type="domain" description="NTP pyrophosphohydrolase MazG-like" evidence="1">
    <location>
        <begin position="40"/>
        <end position="94"/>
    </location>
</feature>
<dbReference type="InterPro" id="IPR004518">
    <property type="entry name" value="MazG-like_dom"/>
</dbReference>
<dbReference type="EMBL" id="MTBP01000001">
    <property type="protein sequence ID" value="POM26041.1"/>
    <property type="molecule type" value="Genomic_DNA"/>
</dbReference>
<dbReference type="PANTHER" id="PTHR42702:SF1">
    <property type="entry name" value="REGULATORY PROTEIN FOR BETA-LACTAMASE"/>
    <property type="match status" value="1"/>
</dbReference>
<dbReference type="PANTHER" id="PTHR42702">
    <property type="entry name" value="NUCLEOTIDE PYROPHOSPHOHYDROLASE"/>
    <property type="match status" value="1"/>
</dbReference>
<name>A0A2P4ULW3_9ACTN</name>
<reference evidence="2 3" key="1">
    <citation type="journal article" date="2017" name="Chemistry">
        <title>Isolation, Biosynthesis and Chemical Modifications of Rubterolones A-F: Rare Tropolone Alkaloids from Actinomadura sp. 5-2.</title>
        <authorList>
            <person name="Guo H."/>
            <person name="Benndorf R."/>
            <person name="Leichnitz D."/>
            <person name="Klassen J.L."/>
            <person name="Vollmers J."/>
            <person name="Gorls H."/>
            <person name="Steinacker M."/>
            <person name="Weigel C."/>
            <person name="Dahse H.M."/>
            <person name="Kaster A.K."/>
            <person name="de Beer Z.W."/>
            <person name="Poulsen M."/>
            <person name="Beemelmanns C."/>
        </authorList>
    </citation>
    <scope>NUCLEOTIDE SEQUENCE [LARGE SCALE GENOMIC DNA]</scope>
    <source>
        <strain evidence="2 3">5-2</strain>
    </source>
</reference>
<dbReference type="GO" id="GO:0016787">
    <property type="term" value="F:hydrolase activity"/>
    <property type="evidence" value="ECO:0007669"/>
    <property type="project" value="UniProtKB-KW"/>
</dbReference>
<proteinExistence type="predicted"/>
<evidence type="ECO:0000259" key="1">
    <source>
        <dbReference type="Pfam" id="PF03819"/>
    </source>
</evidence>
<evidence type="ECO:0000313" key="2">
    <source>
        <dbReference type="EMBL" id="POM26041.1"/>
    </source>
</evidence>
<dbReference type="AlphaFoldDB" id="A0A2P4ULW3"/>
<dbReference type="Gene3D" id="1.10.287.1080">
    <property type="entry name" value="MazG-like"/>
    <property type="match status" value="1"/>
</dbReference>
<sequence length="105" mass="11607">MEPLPQGAALKDVQEYVRRLEVERGFIGRSITDQALKFGSEAGEVLDAVAAYNGQPQNGERSAADLGSEAADALIMLVSVCNRAGIDLEDAFRRKEQINETRRWR</sequence>
<dbReference type="SUPFAM" id="SSF101386">
    <property type="entry name" value="all-alpha NTP pyrophosphatases"/>
    <property type="match status" value="1"/>
</dbReference>